<gene>
    <name evidence="1" type="ORF">SAMEA4412673_03809</name>
</gene>
<evidence type="ECO:0000313" key="2">
    <source>
        <dbReference type="Proteomes" id="UP000215355"/>
    </source>
</evidence>
<sequence length="48" mass="5390">MWLIEQTKKQKAGFLFSTEDPGSSTLNAVFNRPCLKLVLKYTNSLDVG</sequence>
<dbReference type="EMBL" id="LT906468">
    <property type="protein sequence ID" value="SNV62588.1"/>
    <property type="molecule type" value="Genomic_DNA"/>
</dbReference>
<proteinExistence type="predicted"/>
<dbReference type="AlphaFoldDB" id="A0AAJ4XF92"/>
<dbReference type="Proteomes" id="UP000215355">
    <property type="component" value="Chromosome 1"/>
</dbReference>
<accession>A0AAJ4XF92</accession>
<organism evidence="1 2">
    <name type="scientific">Sphingobacterium mizutaii</name>
    <dbReference type="NCBI Taxonomy" id="1010"/>
    <lineage>
        <taxon>Bacteria</taxon>
        <taxon>Pseudomonadati</taxon>
        <taxon>Bacteroidota</taxon>
        <taxon>Sphingobacteriia</taxon>
        <taxon>Sphingobacteriales</taxon>
        <taxon>Sphingobacteriaceae</taxon>
        <taxon>Sphingobacterium</taxon>
    </lineage>
</organism>
<evidence type="ECO:0000313" key="1">
    <source>
        <dbReference type="EMBL" id="SNV62588.1"/>
    </source>
</evidence>
<name>A0AAJ4XF92_9SPHI</name>
<dbReference type="KEGG" id="smiz:4412673_03809"/>
<reference evidence="1 2" key="1">
    <citation type="submission" date="2017-06" db="EMBL/GenBank/DDBJ databases">
        <authorList>
            <consortium name="Pathogen Informatics"/>
        </authorList>
    </citation>
    <scope>NUCLEOTIDE SEQUENCE [LARGE SCALE GENOMIC DNA]</scope>
    <source>
        <strain evidence="1 2">NCTC12149</strain>
    </source>
</reference>
<protein>
    <submittedName>
        <fullName evidence="1">Uncharacterized protein</fullName>
    </submittedName>
</protein>